<gene>
    <name evidence="1" type="ORF">SAMN06269173_103504</name>
</gene>
<dbReference type="EMBL" id="FZNS01000003">
    <property type="protein sequence ID" value="SNR54105.1"/>
    <property type="molecule type" value="Genomic_DNA"/>
</dbReference>
<dbReference type="AlphaFoldDB" id="A0A238X4Z5"/>
<accession>A0A238X4Z5</accession>
<evidence type="ECO:0000313" key="1">
    <source>
        <dbReference type="EMBL" id="SNR54105.1"/>
    </source>
</evidence>
<dbReference type="RefSeq" id="WP_089332471.1">
    <property type="nucleotide sequence ID" value="NZ_FZNS01000003.1"/>
</dbReference>
<reference evidence="2" key="1">
    <citation type="submission" date="2017-06" db="EMBL/GenBank/DDBJ databases">
        <authorList>
            <person name="Varghese N."/>
            <person name="Submissions S."/>
        </authorList>
    </citation>
    <scope>NUCLEOTIDE SEQUENCE [LARGE SCALE GENOMIC DNA]</scope>
    <source>
        <strain evidence="2">DSM 28041</strain>
    </source>
</reference>
<sequence length="103" mass="11976">MVQRWLELWFELPPPDGPAFEAELRKEIGAGHLLEGVRTLAVGKSAANDDVLFQLFDTEYEYALVHLTWNGKREGQNNWPYTQLYKTWDDFLIERMTGDNSSQ</sequence>
<name>A0A238X4Z5_9BACT</name>
<evidence type="ECO:0000313" key="2">
    <source>
        <dbReference type="Proteomes" id="UP000198310"/>
    </source>
</evidence>
<protein>
    <submittedName>
        <fullName evidence="1">Uncharacterized protein</fullName>
    </submittedName>
</protein>
<keyword evidence="2" id="KW-1185">Reference proteome</keyword>
<proteinExistence type="predicted"/>
<dbReference type="Proteomes" id="UP000198310">
    <property type="component" value="Unassembled WGS sequence"/>
</dbReference>
<organism evidence="1 2">
    <name type="scientific">Hymenobacter mucosus</name>
    <dbReference type="NCBI Taxonomy" id="1411120"/>
    <lineage>
        <taxon>Bacteria</taxon>
        <taxon>Pseudomonadati</taxon>
        <taxon>Bacteroidota</taxon>
        <taxon>Cytophagia</taxon>
        <taxon>Cytophagales</taxon>
        <taxon>Hymenobacteraceae</taxon>
        <taxon>Hymenobacter</taxon>
    </lineage>
</organism>